<evidence type="ECO:0000256" key="7">
    <source>
        <dbReference type="ARBA" id="ARBA00044806"/>
    </source>
</evidence>
<gene>
    <name evidence="11" type="ORF">AALO17_18580</name>
</gene>
<dbReference type="InterPro" id="IPR029132">
    <property type="entry name" value="CBAH/NAAA_C"/>
</dbReference>
<dbReference type="GO" id="GO:0006629">
    <property type="term" value="P:lipid metabolic process"/>
    <property type="evidence" value="ECO:0007669"/>
    <property type="project" value="UniProtKB-KW"/>
</dbReference>
<dbReference type="EC" id="3.5.1.24" evidence="5"/>
<keyword evidence="4" id="KW-0443">Lipid metabolism</keyword>
<name>A0A140DWG5_9FIRM</name>
<evidence type="ECO:0000256" key="5">
    <source>
        <dbReference type="ARBA" id="ARBA00044769"/>
    </source>
</evidence>
<evidence type="ECO:0000256" key="8">
    <source>
        <dbReference type="ARBA" id="ARBA00047285"/>
    </source>
</evidence>
<dbReference type="GO" id="GO:0045302">
    <property type="term" value="F:choloylglycine hydrolase activity"/>
    <property type="evidence" value="ECO:0007669"/>
    <property type="project" value="UniProtKB-EC"/>
</dbReference>
<proteinExistence type="inferred from homology"/>
<dbReference type="KEGG" id="fro:AALO17_18580"/>
<sequence length="326" mass="36454">MCTSVLFRNGNHSFFGRNLDLQYQLANDVTVCPRNYVLPYHHLPDMPHHPAIVGMAITGYGYPLFFEGINEYGVGVASLNFPGYGQYAKQPVEGKTNVTSFELIPYLLSTCRSLEDAKRELENLNIVADAFNDRIQSVPLHWICCDQTGSIVVEMTAAGLHVYDNDLNVLANAPEYPTQAVNVANYLNLTPEYPHNRIMPDVTVPVYSSGMGSDGLPGGLDSMSRFVRAAFMLNSSKAADTEEATVNQFFRIMQTVEQIKGANREKDGFDEITNYTAGADLETMDFYWTTYDNQQINALHTRAQDLDSNTLLVYPVSHDQNIHWIG</sequence>
<evidence type="ECO:0000313" key="11">
    <source>
        <dbReference type="EMBL" id="AMK54992.1"/>
    </source>
</evidence>
<dbReference type="AlphaFoldDB" id="A0A140DWG5"/>
<dbReference type="NCBIfam" id="NF038245">
    <property type="entry name" value="bile_salt_hydro"/>
    <property type="match status" value="1"/>
</dbReference>
<evidence type="ECO:0000256" key="2">
    <source>
        <dbReference type="ARBA" id="ARBA00006625"/>
    </source>
</evidence>
<dbReference type="CDD" id="cd00542">
    <property type="entry name" value="Ntn_PVA"/>
    <property type="match status" value="1"/>
</dbReference>
<dbReference type="SUPFAM" id="SSF56235">
    <property type="entry name" value="N-terminal nucleophile aminohydrolases (Ntn hydrolases)"/>
    <property type="match status" value="1"/>
</dbReference>
<dbReference type="GeneID" id="78478490"/>
<dbReference type="OrthoDB" id="9794717at2"/>
<keyword evidence="3" id="KW-0378">Hydrolase</keyword>
<comment type="pathway">
    <text evidence="1">Lipid metabolism; bile acid biosynthesis.</text>
</comment>
<evidence type="ECO:0000256" key="9">
    <source>
        <dbReference type="ARBA" id="ARBA00048897"/>
    </source>
</evidence>
<organism evidence="11 12">
    <name type="scientific">Faecalibaculum rodentium</name>
    <dbReference type="NCBI Taxonomy" id="1702221"/>
    <lineage>
        <taxon>Bacteria</taxon>
        <taxon>Bacillati</taxon>
        <taxon>Bacillota</taxon>
        <taxon>Erysipelotrichia</taxon>
        <taxon>Erysipelotrichales</taxon>
        <taxon>Erysipelotrichaceae</taxon>
        <taxon>Faecalibaculum</taxon>
    </lineage>
</organism>
<evidence type="ECO:0000256" key="3">
    <source>
        <dbReference type="ARBA" id="ARBA00022801"/>
    </source>
</evidence>
<evidence type="ECO:0000259" key="10">
    <source>
        <dbReference type="Pfam" id="PF02275"/>
    </source>
</evidence>
<evidence type="ECO:0000256" key="1">
    <source>
        <dbReference type="ARBA" id="ARBA00004860"/>
    </source>
</evidence>
<evidence type="ECO:0000313" key="12">
    <source>
        <dbReference type="Proteomes" id="UP000069771"/>
    </source>
</evidence>
<reference evidence="11 12" key="1">
    <citation type="journal article" date="2016" name="Gut Pathog.">
        <title>Whole genome sequencing of "Faecalibaculum rodentium" ALO17, isolated from C57BL/6J laboratory mouse feces.</title>
        <authorList>
            <person name="Lim S."/>
            <person name="Chang D.H."/>
            <person name="Ahn S."/>
            <person name="Kim B.C."/>
        </authorList>
    </citation>
    <scope>NUCLEOTIDE SEQUENCE [LARGE SCALE GENOMIC DNA]</scope>
    <source>
        <strain evidence="11 12">Alo17</strain>
    </source>
</reference>
<dbReference type="EMBL" id="CP011391">
    <property type="protein sequence ID" value="AMK54992.1"/>
    <property type="molecule type" value="Genomic_DNA"/>
</dbReference>
<dbReference type="Gene3D" id="3.60.60.10">
    <property type="entry name" value="Penicillin V Acylase, Chain A"/>
    <property type="match status" value="1"/>
</dbReference>
<dbReference type="Proteomes" id="UP000069771">
    <property type="component" value="Chromosome"/>
</dbReference>
<comment type="catalytic activity">
    <reaction evidence="8">
        <text>cholate + taurine = taurocholate + H2O</text>
        <dbReference type="Rhea" id="RHEA:47108"/>
        <dbReference type="ChEBI" id="CHEBI:15377"/>
        <dbReference type="ChEBI" id="CHEBI:29747"/>
        <dbReference type="ChEBI" id="CHEBI:36257"/>
        <dbReference type="ChEBI" id="CHEBI:507393"/>
    </reaction>
    <physiologicalReaction direction="right-to-left" evidence="8">
        <dbReference type="Rhea" id="RHEA:47110"/>
    </physiologicalReaction>
</comment>
<evidence type="ECO:0000256" key="4">
    <source>
        <dbReference type="ARBA" id="ARBA00023098"/>
    </source>
</evidence>
<dbReference type="InterPro" id="IPR047711">
    <property type="entry name" value="CBAH"/>
</dbReference>
<dbReference type="STRING" id="1702221.AALO17_18580"/>
<keyword evidence="12" id="KW-1185">Reference proteome</keyword>
<comment type="catalytic activity">
    <reaction evidence="9">
        <text>taurodeoxycholate + H2O = deoxycholate + taurine</text>
        <dbReference type="Rhea" id="RHEA:47556"/>
        <dbReference type="ChEBI" id="CHEBI:15377"/>
        <dbReference type="ChEBI" id="CHEBI:23614"/>
        <dbReference type="ChEBI" id="CHEBI:36261"/>
        <dbReference type="ChEBI" id="CHEBI:507393"/>
    </reaction>
    <physiologicalReaction direction="left-to-right" evidence="9">
        <dbReference type="Rhea" id="RHEA:47557"/>
    </physiologicalReaction>
</comment>
<comment type="similarity">
    <text evidence="2">Belongs to the peptidase C59 family.</text>
</comment>
<dbReference type="PANTHER" id="PTHR35527:SF2">
    <property type="entry name" value="HYDROLASE"/>
    <property type="match status" value="1"/>
</dbReference>
<dbReference type="PANTHER" id="PTHR35527">
    <property type="entry name" value="CHOLOYLGLYCINE HYDROLASE"/>
    <property type="match status" value="1"/>
</dbReference>
<dbReference type="Pfam" id="PF02275">
    <property type="entry name" value="CBAH"/>
    <property type="match status" value="1"/>
</dbReference>
<accession>A0A140DWG5</accession>
<evidence type="ECO:0000256" key="6">
    <source>
        <dbReference type="ARBA" id="ARBA00044804"/>
    </source>
</evidence>
<feature type="domain" description="Choloylglycine hydrolase/NAAA C-terminal" evidence="10">
    <location>
        <begin position="2"/>
        <end position="314"/>
    </location>
</feature>
<dbReference type="InterPro" id="IPR052193">
    <property type="entry name" value="Peptidase_C59"/>
</dbReference>
<dbReference type="RefSeq" id="WP_067558107.1">
    <property type="nucleotide sequence ID" value="NZ_CAOKZT010000179.1"/>
</dbReference>
<protein>
    <recommendedName>
        <fullName evidence="5">choloylglycine hydrolase</fullName>
        <ecNumber evidence="5">3.5.1.24</ecNumber>
    </recommendedName>
    <alternativeName>
        <fullName evidence="6">Bile salt hydrolase</fullName>
    </alternativeName>
    <alternativeName>
        <fullName evidence="7">Choloylglycine hydrolase</fullName>
    </alternativeName>
</protein>
<dbReference type="InterPro" id="IPR029055">
    <property type="entry name" value="Ntn_hydrolases_N"/>
</dbReference>